<feature type="chain" id="PRO_5015155557" evidence="1">
    <location>
        <begin position="19"/>
        <end position="30"/>
    </location>
</feature>
<reference evidence="2" key="1">
    <citation type="submission" date="2018-02" db="EMBL/GenBank/DDBJ databases">
        <title>Rhizophora mucronata_Transcriptome.</title>
        <authorList>
            <person name="Meera S.P."/>
            <person name="Sreeshan A."/>
            <person name="Augustine A."/>
        </authorList>
    </citation>
    <scope>NUCLEOTIDE SEQUENCE</scope>
    <source>
        <tissue evidence="2">Leaf</tissue>
    </source>
</reference>
<dbReference type="AlphaFoldDB" id="A0A2P2QHI0"/>
<keyword evidence="1" id="KW-0732">Signal</keyword>
<organism evidence="2">
    <name type="scientific">Rhizophora mucronata</name>
    <name type="common">Asiatic mangrove</name>
    <dbReference type="NCBI Taxonomy" id="61149"/>
    <lineage>
        <taxon>Eukaryota</taxon>
        <taxon>Viridiplantae</taxon>
        <taxon>Streptophyta</taxon>
        <taxon>Embryophyta</taxon>
        <taxon>Tracheophyta</taxon>
        <taxon>Spermatophyta</taxon>
        <taxon>Magnoliopsida</taxon>
        <taxon>eudicotyledons</taxon>
        <taxon>Gunneridae</taxon>
        <taxon>Pentapetalae</taxon>
        <taxon>rosids</taxon>
        <taxon>fabids</taxon>
        <taxon>Malpighiales</taxon>
        <taxon>Rhizophoraceae</taxon>
        <taxon>Rhizophora</taxon>
    </lineage>
</organism>
<dbReference type="EMBL" id="GGEC01085977">
    <property type="protein sequence ID" value="MBX66461.1"/>
    <property type="molecule type" value="Transcribed_RNA"/>
</dbReference>
<accession>A0A2P2QHI0</accession>
<evidence type="ECO:0000313" key="2">
    <source>
        <dbReference type="EMBL" id="MBX66461.1"/>
    </source>
</evidence>
<feature type="signal peptide" evidence="1">
    <location>
        <begin position="1"/>
        <end position="18"/>
    </location>
</feature>
<name>A0A2P2QHI0_RHIMU</name>
<proteinExistence type="predicted"/>
<evidence type="ECO:0000256" key="1">
    <source>
        <dbReference type="SAM" id="SignalP"/>
    </source>
</evidence>
<sequence>MVAARILWGIVVVRCVVGSGGETNQKQEAR</sequence>
<protein>
    <submittedName>
        <fullName evidence="2">Uncharacterized protein</fullName>
    </submittedName>
</protein>